<dbReference type="AlphaFoldDB" id="G4QCJ7"/>
<sequence>MSEQEIKLHVPIATRESVRNSLNNATKVNLRAMYFDTPSRQLAKSKTSIRLRLEGDTWVQTLKMAGENQFNRFELNHSRHSPILDLSLYAGTAAEIVISKLTEELECRFETHVERLVKKQRVKRGTVEIAYDTGFVRAGVLELPINEIEFELVSGQVCAIFDMAARWTKEHGLILDNRTKAHRGDALANINNKITTADPQHQAAIELAETQKFWAEKKAQTTYIQKYLTATKALSKLTEECIDQISSNAALLAEVDTAGVAKTAKSEHVHQLRVGIRRLVSNWRLFDGIAHMPEEALQQELKGYFKRFGETRDKDVMLETIMPVLEEAGMPEIKVNHYDGKPATEIAKEREFQILLIRLMQWMATVPNTDPLPPEKEEAFEIKDTDDVVQESSSEAAEVEADAVEEVKDEARDEDAPKQASTRRLLSQAVAAASGAARAGDSQPETSFEEAQDLIRNELLDIIPLSPGVAGDSLLIYKIEKRIAKWYKSIVNHWKSRSKAEIENYHDLRKKIKKIRYALNVYENMEGASRLGRVSRRLIDAQEVFGQLNDYATAHEYFSNLVRTHKQAWFAVGWLAAHTEILRCEADEAHRRLPKRIKFVR</sequence>
<dbReference type="RefSeq" id="WP_014111025.1">
    <property type="nucleotide sequence ID" value="NC_016043.1"/>
</dbReference>
<evidence type="ECO:0000313" key="5">
    <source>
        <dbReference type="Proteomes" id="UP000009284"/>
    </source>
</evidence>
<dbReference type="eggNOG" id="COG5607">
    <property type="taxonomic scope" value="Bacteria"/>
</dbReference>
<dbReference type="Gene3D" id="2.40.320.10">
    <property type="entry name" value="Hypothetical Protein Pfu-838710-001"/>
    <property type="match status" value="1"/>
</dbReference>
<evidence type="ECO:0000259" key="3">
    <source>
        <dbReference type="PROSITE" id="PS51708"/>
    </source>
</evidence>
<reference key="1">
    <citation type="submission" date="2011-09" db="EMBL/GenBank/DDBJ databases">
        <title>Genomic characterization of the Taylorella genus.</title>
        <authorList>
            <person name="Hebert L."/>
            <person name="Moumen B."/>
            <person name="Pons N."/>
            <person name="Duquesne F."/>
            <person name="Breuil M.-F."/>
            <person name="Goux D."/>
            <person name="Batto J.-M."/>
            <person name="Renault P."/>
            <person name="Laugier C."/>
            <person name="Petry S."/>
        </authorList>
    </citation>
    <scope>NUCLEOTIDE SEQUENCE</scope>
    <source>
        <strain>MCE3</strain>
    </source>
</reference>
<dbReference type="OrthoDB" id="3034217at2"/>
<dbReference type="GO" id="GO:0046872">
    <property type="term" value="F:metal ion binding"/>
    <property type="evidence" value="ECO:0007669"/>
    <property type="project" value="TreeGrafter"/>
</dbReference>
<dbReference type="GO" id="GO:0004016">
    <property type="term" value="F:adenylate cyclase activity"/>
    <property type="evidence" value="ECO:0007669"/>
    <property type="project" value="UniProtKB-EC"/>
</dbReference>
<dbReference type="InterPro" id="IPR038186">
    <property type="entry name" value="CHAD_dom_sf"/>
</dbReference>
<dbReference type="EC" id="4.6.1.1" evidence="4"/>
<evidence type="ECO:0000259" key="2">
    <source>
        <dbReference type="PROSITE" id="PS51707"/>
    </source>
</evidence>
<dbReference type="HOGENOM" id="CLU_040400_3_1_4"/>
<dbReference type="SMART" id="SM00880">
    <property type="entry name" value="CHAD"/>
    <property type="match status" value="1"/>
</dbReference>
<evidence type="ECO:0000256" key="1">
    <source>
        <dbReference type="SAM" id="MobiDB-lite"/>
    </source>
</evidence>
<dbReference type="InterPro" id="IPR039013">
    <property type="entry name" value="YgiF"/>
</dbReference>
<protein>
    <submittedName>
        <fullName evidence="4">Adenylate cyclase</fullName>
        <ecNumber evidence="4">4.6.1.1</ecNumber>
    </submittedName>
</protein>
<organism evidence="4 5">
    <name type="scientific">Taylorella asinigenitalis (strain MCE3)</name>
    <dbReference type="NCBI Taxonomy" id="1008459"/>
    <lineage>
        <taxon>Bacteria</taxon>
        <taxon>Pseudomonadati</taxon>
        <taxon>Pseudomonadota</taxon>
        <taxon>Betaproteobacteria</taxon>
        <taxon>Burkholderiales</taxon>
        <taxon>Alcaligenaceae</taxon>
        <taxon>Taylorella</taxon>
    </lineage>
</organism>
<dbReference type="GO" id="GO:0050355">
    <property type="term" value="F:inorganic triphosphate phosphatase activity"/>
    <property type="evidence" value="ECO:0007669"/>
    <property type="project" value="InterPro"/>
</dbReference>
<name>G4QCJ7_TAYAM</name>
<dbReference type="EMBL" id="CP003059">
    <property type="protein sequence ID" value="AEP36127.1"/>
    <property type="molecule type" value="Genomic_DNA"/>
</dbReference>
<dbReference type="PANTHER" id="PTHR39569:SF1">
    <property type="entry name" value="INORGANIC TRIPHOSPHATASE"/>
    <property type="match status" value="1"/>
</dbReference>
<reference evidence="4 5" key="2">
    <citation type="journal article" date="2012" name="PLoS ONE">
        <title>Genomic characterization of the taylorella genus.</title>
        <authorList>
            <person name="Hebert L."/>
            <person name="Moumen B."/>
            <person name="Pons N."/>
            <person name="Duquesne F."/>
            <person name="Breuil M.F."/>
            <person name="Goux D."/>
            <person name="Batto J.M."/>
            <person name="Laugier C."/>
            <person name="Renault P."/>
            <person name="Petry S."/>
        </authorList>
    </citation>
    <scope>NUCLEOTIDE SEQUENCE [LARGE SCALE GENOMIC DNA]</scope>
    <source>
        <strain evidence="4 5">MCE3</strain>
    </source>
</reference>
<feature type="domain" description="CHAD" evidence="3">
    <location>
        <begin position="227"/>
        <end position="601"/>
    </location>
</feature>
<evidence type="ECO:0000313" key="4">
    <source>
        <dbReference type="EMBL" id="AEP36127.1"/>
    </source>
</evidence>
<dbReference type="PANTHER" id="PTHR39569">
    <property type="entry name" value="INORGANIC TRIPHOSPHATASE"/>
    <property type="match status" value="1"/>
</dbReference>
<dbReference type="Pfam" id="PF05235">
    <property type="entry name" value="CHAD"/>
    <property type="match status" value="1"/>
</dbReference>
<dbReference type="PROSITE" id="PS51707">
    <property type="entry name" value="CYTH"/>
    <property type="match status" value="1"/>
</dbReference>
<dbReference type="InterPro" id="IPR023577">
    <property type="entry name" value="CYTH_domain"/>
</dbReference>
<accession>G4QCJ7</accession>
<dbReference type="SUPFAM" id="SSF55154">
    <property type="entry name" value="CYTH-like phosphatases"/>
    <property type="match status" value="1"/>
</dbReference>
<feature type="region of interest" description="Disordered" evidence="1">
    <location>
        <begin position="387"/>
        <end position="422"/>
    </location>
</feature>
<dbReference type="CDD" id="cd07756">
    <property type="entry name" value="CYTH-like_Pase_CHAD"/>
    <property type="match status" value="1"/>
</dbReference>
<dbReference type="eggNOG" id="COG3025">
    <property type="taxonomic scope" value="Bacteria"/>
</dbReference>
<keyword evidence="5" id="KW-1185">Reference proteome</keyword>
<dbReference type="SMART" id="SM01118">
    <property type="entry name" value="CYTH"/>
    <property type="match status" value="1"/>
</dbReference>
<dbReference type="Proteomes" id="UP000009284">
    <property type="component" value="Chromosome"/>
</dbReference>
<dbReference type="Gene3D" id="1.40.20.10">
    <property type="entry name" value="CHAD domain"/>
    <property type="match status" value="1"/>
</dbReference>
<feature type="compositionally biased region" description="Basic and acidic residues" evidence="1">
    <location>
        <begin position="405"/>
        <end position="417"/>
    </location>
</feature>
<proteinExistence type="predicted"/>
<dbReference type="PROSITE" id="PS51708">
    <property type="entry name" value="CHAD"/>
    <property type="match status" value="1"/>
</dbReference>
<dbReference type="Pfam" id="PF01928">
    <property type="entry name" value="CYTH"/>
    <property type="match status" value="1"/>
</dbReference>
<dbReference type="STRING" id="1008459.TASI_0346"/>
<feature type="domain" description="CYTH" evidence="2">
    <location>
        <begin position="1"/>
        <end position="189"/>
    </location>
</feature>
<dbReference type="InterPro" id="IPR007899">
    <property type="entry name" value="CHAD_dom"/>
</dbReference>
<dbReference type="KEGG" id="tas:TASI_0346"/>
<gene>
    <name evidence="4" type="ordered locus">TASI_0346</name>
</gene>
<keyword evidence="4" id="KW-0456">Lyase</keyword>
<dbReference type="InterPro" id="IPR033469">
    <property type="entry name" value="CYTH-like_dom_sf"/>
</dbReference>